<name>A0ACC1H6E3_9FUNG</name>
<dbReference type="EMBL" id="JAMZIH010009708">
    <property type="protein sequence ID" value="KAJ1669725.1"/>
    <property type="molecule type" value="Genomic_DNA"/>
</dbReference>
<reference evidence="1" key="1">
    <citation type="submission" date="2022-06" db="EMBL/GenBank/DDBJ databases">
        <title>Phylogenomic reconstructions and comparative analyses of Kickxellomycotina fungi.</title>
        <authorList>
            <person name="Reynolds N.K."/>
            <person name="Stajich J.E."/>
            <person name="Barry K."/>
            <person name="Grigoriev I.V."/>
            <person name="Crous P."/>
            <person name="Smith M.E."/>
        </authorList>
    </citation>
    <scope>NUCLEOTIDE SEQUENCE</scope>
    <source>
        <strain evidence="1">RSA 2271</strain>
    </source>
</reference>
<feature type="non-terminal residue" evidence="1">
    <location>
        <position position="185"/>
    </location>
</feature>
<evidence type="ECO:0000313" key="2">
    <source>
        <dbReference type="Proteomes" id="UP001145114"/>
    </source>
</evidence>
<comment type="caution">
    <text evidence="1">The sequence shown here is derived from an EMBL/GenBank/DDBJ whole genome shotgun (WGS) entry which is preliminary data.</text>
</comment>
<keyword evidence="2" id="KW-1185">Reference proteome</keyword>
<protein>
    <submittedName>
        <fullName evidence="1">U3 snoRNP protein</fullName>
    </submittedName>
</protein>
<proteinExistence type="predicted"/>
<evidence type="ECO:0000313" key="1">
    <source>
        <dbReference type="EMBL" id="KAJ1669725.1"/>
    </source>
</evidence>
<gene>
    <name evidence="1" type="primary">PWP2_3</name>
    <name evidence="1" type="ORF">EV182_008627</name>
</gene>
<organism evidence="1 2">
    <name type="scientific">Spiromyces aspiralis</name>
    <dbReference type="NCBI Taxonomy" id="68401"/>
    <lineage>
        <taxon>Eukaryota</taxon>
        <taxon>Fungi</taxon>
        <taxon>Fungi incertae sedis</taxon>
        <taxon>Zoopagomycota</taxon>
        <taxon>Kickxellomycotina</taxon>
        <taxon>Kickxellomycetes</taxon>
        <taxon>Kickxellales</taxon>
        <taxon>Kickxellaceae</taxon>
        <taxon>Spiromyces</taxon>
    </lineage>
</organism>
<feature type="non-terminal residue" evidence="1">
    <location>
        <position position="1"/>
    </location>
</feature>
<accession>A0ACC1H6E3</accession>
<sequence>IASSTLDGQLHFWNPEKATQTGTIEGRRDIAGGRKANDKRTADNSSSGKSFDSIAYSADGTTIIGGGNSKYVCLYDTKSRILVRKFQISHNLSLDGIQEILNSRNMTEAGALDTFESDHDDASDYEDRQDLSLPGVKSGDLSKRAHRLEVRTRGVRFSPTGRQWATATTEGLMIYSLDDAFVFDP</sequence>
<dbReference type="Proteomes" id="UP001145114">
    <property type="component" value="Unassembled WGS sequence"/>
</dbReference>